<evidence type="ECO:0000313" key="5">
    <source>
        <dbReference type="EMBL" id="TMN21459.1"/>
    </source>
</evidence>
<dbReference type="InterPro" id="IPR008913">
    <property type="entry name" value="Znf_CHY"/>
</dbReference>
<comment type="caution">
    <text evidence="6">The sequence shown here is derived from an EMBL/GenBank/DDBJ whole genome shotgun (WGS) entry which is preliminary data.</text>
</comment>
<reference evidence="5 7" key="1">
    <citation type="submission" date="2019-05" db="EMBL/GenBank/DDBJ databases">
        <title>Genomic analysis of Lentibacillus sp. NKC220-2.</title>
        <authorList>
            <person name="Oh Y.J."/>
        </authorList>
    </citation>
    <scope>NUCLEOTIDE SEQUENCE [LARGE SCALE GENOMIC DNA]</scope>
    <source>
        <strain evidence="5 7">NKC220-2</strain>
    </source>
</reference>
<dbReference type="Pfam" id="PF05495">
    <property type="entry name" value="zf-CHY"/>
    <property type="match status" value="1"/>
</dbReference>
<organism evidence="6 8">
    <name type="scientific">Lentibacillus cibarius</name>
    <dbReference type="NCBI Taxonomy" id="2583219"/>
    <lineage>
        <taxon>Bacteria</taxon>
        <taxon>Bacillati</taxon>
        <taxon>Bacillota</taxon>
        <taxon>Bacilli</taxon>
        <taxon>Bacillales</taxon>
        <taxon>Bacillaceae</taxon>
        <taxon>Lentibacillus</taxon>
    </lineage>
</organism>
<evidence type="ECO:0000313" key="7">
    <source>
        <dbReference type="Proteomes" id="UP000306980"/>
    </source>
</evidence>
<feature type="domain" description="CHY-type" evidence="4">
    <location>
        <begin position="6"/>
        <end position="87"/>
    </location>
</feature>
<dbReference type="AlphaFoldDB" id="A0A549YEQ0"/>
<dbReference type="Proteomes" id="UP000319280">
    <property type="component" value="Unassembled WGS sequence"/>
</dbReference>
<keyword evidence="1" id="KW-0479">Metal-binding</keyword>
<keyword evidence="2" id="KW-0863">Zinc-finger</keyword>
<sequence length="103" mass="11840">MKVIGAVDDETRCRHYHGPRDRIAIKFYCCGEYFSCFQCHEEYGCGARKIWPREAFAEKAILCGNCRMEMTILDYVTGGNKCPSCNKAFNSGCSLHHHLYFEV</sequence>
<keyword evidence="3" id="KW-0862">Zinc</keyword>
<dbReference type="EMBL" id="VCIA01000001">
    <property type="protein sequence ID" value="TMN21459.1"/>
    <property type="molecule type" value="Genomic_DNA"/>
</dbReference>
<gene>
    <name evidence="5" type="ORF">FFL34_04540</name>
    <name evidence="6" type="ORF">FH966_00695</name>
</gene>
<dbReference type="PIRSF" id="PIRSF017292">
    <property type="entry name" value="UCP017292_Znf_CHY"/>
    <property type="match status" value="1"/>
</dbReference>
<dbReference type="Proteomes" id="UP000306980">
    <property type="component" value="Unassembled WGS sequence"/>
</dbReference>
<dbReference type="GO" id="GO:0008270">
    <property type="term" value="F:zinc ion binding"/>
    <property type="evidence" value="ECO:0007669"/>
    <property type="project" value="UniProtKB-KW"/>
</dbReference>
<keyword evidence="8" id="KW-1185">Reference proteome</keyword>
<dbReference type="PROSITE" id="PS51266">
    <property type="entry name" value="ZF_CHY"/>
    <property type="match status" value="1"/>
</dbReference>
<name>A0A549YEQ0_9BACI</name>
<dbReference type="EMBL" id="VJMZ01000001">
    <property type="protein sequence ID" value="TRM10355.1"/>
    <property type="molecule type" value="Genomic_DNA"/>
</dbReference>
<dbReference type="InterPro" id="IPR016694">
    <property type="entry name" value="UCP017292"/>
</dbReference>
<reference evidence="6 8" key="2">
    <citation type="submission" date="2019-07" db="EMBL/GenBank/DDBJ databases">
        <title>Genomic analysis of Lentibacillus sp. NKC851-2.</title>
        <authorList>
            <person name="Oh Y.J."/>
        </authorList>
    </citation>
    <scope>NUCLEOTIDE SEQUENCE [LARGE SCALE GENOMIC DNA]</scope>
    <source>
        <strain evidence="6 8">NKC851-2</strain>
    </source>
</reference>
<evidence type="ECO:0000259" key="4">
    <source>
        <dbReference type="PROSITE" id="PS51266"/>
    </source>
</evidence>
<dbReference type="SUPFAM" id="SSF161219">
    <property type="entry name" value="CHY zinc finger-like"/>
    <property type="match status" value="1"/>
</dbReference>
<accession>A0A549YEQ0</accession>
<evidence type="ECO:0000313" key="6">
    <source>
        <dbReference type="EMBL" id="TRM10355.1"/>
    </source>
</evidence>
<evidence type="ECO:0000256" key="2">
    <source>
        <dbReference type="ARBA" id="ARBA00022771"/>
    </source>
</evidence>
<dbReference type="OrthoDB" id="882119at2"/>
<proteinExistence type="predicted"/>
<evidence type="ECO:0000256" key="1">
    <source>
        <dbReference type="ARBA" id="ARBA00022723"/>
    </source>
</evidence>
<evidence type="ECO:0000256" key="3">
    <source>
        <dbReference type="ARBA" id="ARBA00022833"/>
    </source>
</evidence>
<protein>
    <recommendedName>
        <fullName evidence="4">CHY-type domain-containing protein</fullName>
    </recommendedName>
</protein>
<evidence type="ECO:0000313" key="8">
    <source>
        <dbReference type="Proteomes" id="UP000319280"/>
    </source>
</evidence>
<dbReference type="InterPro" id="IPR037274">
    <property type="entry name" value="Znf_CHY_sf"/>
</dbReference>
<dbReference type="RefSeq" id="WP_138601880.1">
    <property type="nucleotide sequence ID" value="NZ_VCIA01000001.1"/>
</dbReference>
<accession>A0A5S3QIB5</accession>